<evidence type="ECO:0000256" key="6">
    <source>
        <dbReference type="ARBA" id="ARBA00022741"/>
    </source>
</evidence>
<feature type="transmembrane region" description="Helical" evidence="17">
    <location>
        <begin position="366"/>
        <end position="387"/>
    </location>
</feature>
<dbReference type="PANTHER" id="PTHR45638:SF1">
    <property type="entry name" value="CYCLIC NUCLEOTIDE-GATED ION CHANNEL SUBUNIT B, ISOFORM A"/>
    <property type="match status" value="1"/>
</dbReference>
<keyword evidence="2" id="KW-0813">Transport</keyword>
<feature type="compositionally biased region" description="Basic residues" evidence="16">
    <location>
        <begin position="847"/>
        <end position="858"/>
    </location>
</feature>
<keyword evidence="9" id="KW-0406">Ion transport</keyword>
<dbReference type="Gene3D" id="2.60.120.10">
    <property type="entry name" value="Jelly Rolls"/>
    <property type="match status" value="1"/>
</dbReference>
<feature type="compositionally biased region" description="Basic and acidic residues" evidence="16">
    <location>
        <begin position="220"/>
        <end position="229"/>
    </location>
</feature>
<evidence type="ECO:0000256" key="4">
    <source>
        <dbReference type="ARBA" id="ARBA00022606"/>
    </source>
</evidence>
<evidence type="ECO:0000256" key="14">
    <source>
        <dbReference type="ARBA" id="ARBA00034430"/>
    </source>
</evidence>
<keyword evidence="5 17" id="KW-0812">Transmembrane</keyword>
<dbReference type="PANTHER" id="PTHR45638">
    <property type="entry name" value="CYCLIC NUCLEOTIDE-GATED CATION CHANNEL SUBUNIT A"/>
    <property type="match status" value="1"/>
</dbReference>
<evidence type="ECO:0000256" key="9">
    <source>
        <dbReference type="ARBA" id="ARBA00023065"/>
    </source>
</evidence>
<comment type="subcellular location">
    <subcellularLocation>
        <location evidence="1">Membrane</location>
        <topology evidence="1">Multi-pass membrane protein</topology>
    </subcellularLocation>
</comment>
<dbReference type="SUPFAM" id="SSF81324">
    <property type="entry name" value="Voltage-gated potassium channels"/>
    <property type="match status" value="1"/>
</dbReference>
<evidence type="ECO:0000256" key="5">
    <source>
        <dbReference type="ARBA" id="ARBA00022692"/>
    </source>
</evidence>
<evidence type="ECO:0000256" key="1">
    <source>
        <dbReference type="ARBA" id="ARBA00004141"/>
    </source>
</evidence>
<name>A0A9Q0M514_BLOTA</name>
<feature type="compositionally biased region" description="Low complexity" evidence="16">
    <location>
        <begin position="972"/>
        <end position="982"/>
    </location>
</feature>
<dbReference type="InterPro" id="IPR018488">
    <property type="entry name" value="cNMP-bd_CS"/>
</dbReference>
<dbReference type="InterPro" id="IPR005821">
    <property type="entry name" value="Ion_trans_dom"/>
</dbReference>
<dbReference type="GO" id="GO:0044877">
    <property type="term" value="F:protein-containing complex binding"/>
    <property type="evidence" value="ECO:0007669"/>
    <property type="project" value="TreeGrafter"/>
</dbReference>
<evidence type="ECO:0000256" key="8">
    <source>
        <dbReference type="ARBA" id="ARBA00022992"/>
    </source>
</evidence>
<evidence type="ECO:0000313" key="20">
    <source>
        <dbReference type="Proteomes" id="UP001142055"/>
    </source>
</evidence>
<dbReference type="Gene3D" id="1.10.287.630">
    <property type="entry name" value="Helix hairpin bin"/>
    <property type="match status" value="1"/>
</dbReference>
<evidence type="ECO:0000256" key="11">
    <source>
        <dbReference type="ARBA" id="ARBA00023286"/>
    </source>
</evidence>
<dbReference type="Pfam" id="PF00520">
    <property type="entry name" value="Ion_trans"/>
    <property type="match status" value="1"/>
</dbReference>
<keyword evidence="3" id="KW-0140">cGMP</keyword>
<evidence type="ECO:0000256" key="12">
    <source>
        <dbReference type="ARBA" id="ARBA00023303"/>
    </source>
</evidence>
<feature type="region of interest" description="Disordered" evidence="16">
    <location>
        <begin position="209"/>
        <end position="260"/>
    </location>
</feature>
<feature type="compositionally biased region" description="Low complexity" evidence="16">
    <location>
        <begin position="1004"/>
        <end position="1014"/>
    </location>
</feature>
<evidence type="ECO:0000256" key="17">
    <source>
        <dbReference type="SAM" id="Phobius"/>
    </source>
</evidence>
<organism evidence="19 20">
    <name type="scientific">Blomia tropicalis</name>
    <name type="common">Mite</name>
    <dbReference type="NCBI Taxonomy" id="40697"/>
    <lineage>
        <taxon>Eukaryota</taxon>
        <taxon>Metazoa</taxon>
        <taxon>Ecdysozoa</taxon>
        <taxon>Arthropoda</taxon>
        <taxon>Chelicerata</taxon>
        <taxon>Arachnida</taxon>
        <taxon>Acari</taxon>
        <taxon>Acariformes</taxon>
        <taxon>Sarcoptiformes</taxon>
        <taxon>Astigmata</taxon>
        <taxon>Glycyphagoidea</taxon>
        <taxon>Echimyopodidae</taxon>
        <taxon>Blomia</taxon>
    </lineage>
</organism>
<keyword evidence="8" id="KW-0142">cGMP-binding</keyword>
<gene>
    <name evidence="19" type="ORF">RDWZM_009269</name>
</gene>
<evidence type="ECO:0000259" key="18">
    <source>
        <dbReference type="PROSITE" id="PS50042"/>
    </source>
</evidence>
<dbReference type="Proteomes" id="UP001142055">
    <property type="component" value="Chromosome 3"/>
</dbReference>
<dbReference type="SUPFAM" id="SSF51206">
    <property type="entry name" value="cAMP-binding domain-like"/>
    <property type="match status" value="1"/>
</dbReference>
<dbReference type="AlphaFoldDB" id="A0A9Q0M514"/>
<dbReference type="PROSITE" id="PS00889">
    <property type="entry name" value="CNMP_BINDING_2"/>
    <property type="match status" value="1"/>
</dbReference>
<feature type="region of interest" description="Disordered" evidence="16">
    <location>
        <begin position="833"/>
        <end position="893"/>
    </location>
</feature>
<reference evidence="19" key="1">
    <citation type="submission" date="2022-12" db="EMBL/GenBank/DDBJ databases">
        <title>Genome assemblies of Blomia tropicalis.</title>
        <authorList>
            <person name="Cui Y."/>
        </authorList>
    </citation>
    <scope>NUCLEOTIDE SEQUENCE</scope>
    <source>
        <tissue evidence="19">Adult mites</tissue>
    </source>
</reference>
<dbReference type="InterPro" id="IPR018490">
    <property type="entry name" value="cNMP-bd_dom_sf"/>
</dbReference>
<keyword evidence="13" id="KW-0844">Vision</keyword>
<dbReference type="FunFam" id="2.60.120.10:FF:000020">
    <property type="entry name" value="Cyclic nucleotide-gated channel beta 3"/>
    <property type="match status" value="1"/>
</dbReference>
<evidence type="ECO:0000256" key="13">
    <source>
        <dbReference type="ARBA" id="ARBA00023305"/>
    </source>
</evidence>
<feature type="domain" description="Cyclic nucleotide-binding" evidence="18">
    <location>
        <begin position="711"/>
        <end position="806"/>
    </location>
</feature>
<feature type="region of interest" description="Disordered" evidence="16">
    <location>
        <begin position="972"/>
        <end position="1014"/>
    </location>
</feature>
<keyword evidence="20" id="KW-1185">Reference proteome</keyword>
<evidence type="ECO:0000256" key="15">
    <source>
        <dbReference type="ARBA" id="ARBA00036239"/>
    </source>
</evidence>
<comment type="caution">
    <text evidence="19">The sequence shown here is derived from an EMBL/GenBank/DDBJ whole genome shotgun (WGS) entry which is preliminary data.</text>
</comment>
<protein>
    <recommendedName>
        <fullName evidence="18">Cyclic nucleotide-binding domain-containing protein</fullName>
    </recommendedName>
</protein>
<keyword evidence="6" id="KW-0547">Nucleotide-binding</keyword>
<evidence type="ECO:0000256" key="3">
    <source>
        <dbReference type="ARBA" id="ARBA00022535"/>
    </source>
</evidence>
<dbReference type="CDD" id="cd00038">
    <property type="entry name" value="CAP_ED"/>
    <property type="match status" value="1"/>
</dbReference>
<dbReference type="GO" id="GO:0005223">
    <property type="term" value="F:intracellularly cGMP-activated cation channel activity"/>
    <property type="evidence" value="ECO:0007669"/>
    <property type="project" value="TreeGrafter"/>
</dbReference>
<dbReference type="GO" id="GO:0007601">
    <property type="term" value="P:visual perception"/>
    <property type="evidence" value="ECO:0007669"/>
    <property type="project" value="UniProtKB-KW"/>
</dbReference>
<dbReference type="InterPro" id="IPR014710">
    <property type="entry name" value="RmlC-like_jellyroll"/>
</dbReference>
<keyword evidence="11" id="KW-1071">Ligand-gated ion channel</keyword>
<evidence type="ECO:0000256" key="7">
    <source>
        <dbReference type="ARBA" id="ARBA00022989"/>
    </source>
</evidence>
<evidence type="ECO:0000313" key="19">
    <source>
        <dbReference type="EMBL" id="KAJ6218112.1"/>
    </source>
</evidence>
<proteinExistence type="predicted"/>
<dbReference type="FunFam" id="1.10.287.70:FF:000072">
    <property type="entry name" value="Cyclic nucleotide gated channel beta 3"/>
    <property type="match status" value="1"/>
</dbReference>
<feature type="transmembrane region" description="Helical" evidence="17">
    <location>
        <begin position="481"/>
        <end position="500"/>
    </location>
</feature>
<feature type="transmembrane region" description="Helical" evidence="17">
    <location>
        <begin position="608"/>
        <end position="628"/>
    </location>
</feature>
<dbReference type="GO" id="GO:0030553">
    <property type="term" value="F:cGMP binding"/>
    <property type="evidence" value="ECO:0007669"/>
    <property type="project" value="UniProtKB-KW"/>
</dbReference>
<comment type="catalytic activity">
    <reaction evidence="15">
        <text>Na(+)(in) = Na(+)(out)</text>
        <dbReference type="Rhea" id="RHEA:34963"/>
        <dbReference type="ChEBI" id="CHEBI:29101"/>
    </reaction>
</comment>
<feature type="transmembrane region" description="Helical" evidence="17">
    <location>
        <begin position="535"/>
        <end position="559"/>
    </location>
</feature>
<keyword evidence="7 17" id="KW-1133">Transmembrane helix</keyword>
<dbReference type="PROSITE" id="PS50042">
    <property type="entry name" value="CNMP_BINDING_3"/>
    <property type="match status" value="1"/>
</dbReference>
<dbReference type="InterPro" id="IPR000595">
    <property type="entry name" value="cNMP-bd_dom"/>
</dbReference>
<dbReference type="Gene3D" id="1.10.287.70">
    <property type="match status" value="1"/>
</dbReference>
<dbReference type="FunFam" id="1.10.287.630:FF:000001">
    <property type="entry name" value="Cyclic nucleotide-gated channel alpha 3"/>
    <property type="match status" value="1"/>
</dbReference>
<evidence type="ECO:0000256" key="16">
    <source>
        <dbReference type="SAM" id="MobiDB-lite"/>
    </source>
</evidence>
<dbReference type="GO" id="GO:0005222">
    <property type="term" value="F:intracellularly cAMP-activated cation channel activity"/>
    <property type="evidence" value="ECO:0007669"/>
    <property type="project" value="TreeGrafter"/>
</dbReference>
<evidence type="ECO:0000256" key="10">
    <source>
        <dbReference type="ARBA" id="ARBA00023136"/>
    </source>
</evidence>
<sequence>MADQPLLKEDEECNDASEEVEMLFQDVIDDNGDQDCHHVNVGLNKVNANLSSLNYDEFNDDTLLYASEWNLATEEIFDDEDVLVISTPDNIPDTVQEANPIVQQTKFPDTMAPMISSEDDETNVNSSIMDTQTEETINQSLITGLLDEDETKSDSEREKKVLVDEAEASRLYLTINSAPLYRWSEGMLPTLATKQRSILQHQDHVINHEDDYGSADDDEHEHSSNKTGDDQQSSESSDQDEKKMYLDSVKNGPSFPAINSQVSPSLRLTATVTNSLKSPWIVERLKHLTKAYNDRTTFVKKAIEDLSDSSSTDSSDEDGDPSVRKEHFTFESIFGDELENIDRCKEALTKKIEKQRQRIQPEHGRLYRIWIQFIILVIYVWHSLVSVFEPQSITYVCWLAILAFAFSYNAIIILFRAVFPYELASGTNTFFIMDTIFDVIYVLDIVWFKCHLKYIQDGQWIDDVTMIRKHYLHSKRLSYDIFAIVPFDLIVWAILGGYNVKPAFQRLSRLNRLLKIDSLGEFFARIDAITTKFPYLFRIIHTLWYMVYIIHIGACSYYLCSAYEGFGSTPWTYDNEGNAYLRCFYFAFRTSASIGGRLPKPNNLLERIYMTIIWLLGVFVFAMVIGQIRDIVANAARDQNYYREILNKTSNHMRALNVKQRLQKRVRFWLNFTWDLQKTFNEDEILKVLPLKSRTDISLSVHYQTLARVELFKNIDRSVLRDLVLKLRPILFLPGDYVCKKGDVGHEMYIVSKGKIVVLAVDGTELISLGEGCVFGEIAILNLEGFTRRTADVRSVGYSQLFALRKIDLWETLKNYPEYQTVLKRKVQRILRKKRQQQNKDKSQNGKVKKRHKSRLRSRQQTIVDQLKEEPVEMESNLQPQQQQQQETNNLEIPVQIQIPSVKIASVDDEMKDGDGYEVDYDYDVDDDDDDDDGVFGVSSECIVKERPRTPRLFDTVMGAVRRDSKVISYFSRSQSISSSYQPNFDDNEHDKSNIEANPEFRINIENNDNNNNN</sequence>
<dbReference type="SMART" id="SM00100">
    <property type="entry name" value="cNMP"/>
    <property type="match status" value="1"/>
</dbReference>
<dbReference type="GO" id="GO:0005886">
    <property type="term" value="C:plasma membrane"/>
    <property type="evidence" value="ECO:0007669"/>
    <property type="project" value="TreeGrafter"/>
</dbReference>
<dbReference type="EMBL" id="JAPWDV010000003">
    <property type="protein sequence ID" value="KAJ6218112.1"/>
    <property type="molecule type" value="Genomic_DNA"/>
</dbReference>
<keyword evidence="10 17" id="KW-0472">Membrane</keyword>
<feature type="transmembrane region" description="Helical" evidence="17">
    <location>
        <begin position="393"/>
        <end position="418"/>
    </location>
</feature>
<evidence type="ECO:0000256" key="2">
    <source>
        <dbReference type="ARBA" id="ARBA00022448"/>
    </source>
</evidence>
<comment type="catalytic activity">
    <reaction evidence="14">
        <text>K(+)(in) = K(+)(out)</text>
        <dbReference type="Rhea" id="RHEA:29463"/>
        <dbReference type="ChEBI" id="CHEBI:29103"/>
    </reaction>
</comment>
<dbReference type="InterPro" id="IPR050866">
    <property type="entry name" value="CNG_cation_channel"/>
</dbReference>
<feature type="transmembrane region" description="Helical" evidence="17">
    <location>
        <begin position="430"/>
        <end position="448"/>
    </location>
</feature>
<dbReference type="GO" id="GO:0017071">
    <property type="term" value="C:intracellular cyclic nucleotide activated cation channel complex"/>
    <property type="evidence" value="ECO:0007669"/>
    <property type="project" value="TreeGrafter"/>
</dbReference>
<keyword evidence="12" id="KW-0407">Ion channel</keyword>
<dbReference type="Pfam" id="PF00027">
    <property type="entry name" value="cNMP_binding"/>
    <property type="match status" value="1"/>
</dbReference>
<accession>A0A9Q0M514</accession>
<dbReference type="PROSITE" id="PS00888">
    <property type="entry name" value="CNMP_BINDING_1"/>
    <property type="match status" value="1"/>
</dbReference>
<keyword evidence="4" id="KW-0716">Sensory transduction</keyword>